<evidence type="ECO:0000256" key="3">
    <source>
        <dbReference type="ARBA" id="ARBA00022692"/>
    </source>
</evidence>
<dbReference type="Pfam" id="PF07690">
    <property type="entry name" value="MFS_1"/>
    <property type="match status" value="1"/>
</dbReference>
<dbReference type="InterPro" id="IPR050189">
    <property type="entry name" value="MFS_Efflux_Transporters"/>
</dbReference>
<feature type="domain" description="Major facilitator superfamily (MFS) profile" evidence="7">
    <location>
        <begin position="11"/>
        <end position="389"/>
    </location>
</feature>
<dbReference type="PROSITE" id="PS50850">
    <property type="entry name" value="MFS"/>
    <property type="match status" value="1"/>
</dbReference>
<comment type="subcellular location">
    <subcellularLocation>
        <location evidence="1">Cell membrane</location>
        <topology evidence="1">Multi-pass membrane protein</topology>
    </subcellularLocation>
</comment>
<evidence type="ECO:0000256" key="5">
    <source>
        <dbReference type="ARBA" id="ARBA00023136"/>
    </source>
</evidence>
<evidence type="ECO:0000256" key="4">
    <source>
        <dbReference type="ARBA" id="ARBA00022989"/>
    </source>
</evidence>
<keyword evidence="3 6" id="KW-0812">Transmembrane</keyword>
<evidence type="ECO:0000259" key="7">
    <source>
        <dbReference type="PROSITE" id="PS50850"/>
    </source>
</evidence>
<dbReference type="InterPro" id="IPR036259">
    <property type="entry name" value="MFS_trans_sf"/>
</dbReference>
<dbReference type="CDD" id="cd17324">
    <property type="entry name" value="MFS_NepI_like"/>
    <property type="match status" value="1"/>
</dbReference>
<feature type="transmembrane region" description="Helical" evidence="6">
    <location>
        <begin position="306"/>
        <end position="325"/>
    </location>
</feature>
<dbReference type="InterPro" id="IPR011701">
    <property type="entry name" value="MFS"/>
</dbReference>
<evidence type="ECO:0000256" key="2">
    <source>
        <dbReference type="ARBA" id="ARBA00022475"/>
    </source>
</evidence>
<keyword evidence="4 6" id="KW-1133">Transmembrane helix</keyword>
<dbReference type="PANTHER" id="PTHR43124">
    <property type="entry name" value="PURINE EFFLUX PUMP PBUE"/>
    <property type="match status" value="1"/>
</dbReference>
<feature type="transmembrane region" description="Helical" evidence="6">
    <location>
        <begin position="81"/>
        <end position="100"/>
    </location>
</feature>
<feature type="transmembrane region" description="Helical" evidence="6">
    <location>
        <begin position="169"/>
        <end position="189"/>
    </location>
</feature>
<feature type="transmembrane region" description="Helical" evidence="6">
    <location>
        <begin position="106"/>
        <end position="130"/>
    </location>
</feature>
<reference evidence="8" key="1">
    <citation type="submission" date="2023-05" db="EMBL/GenBank/DDBJ databases">
        <title>Whole genome sequence of Commensalibacter sp.</title>
        <authorList>
            <person name="Charoenyingcharoen P."/>
            <person name="Yukphan P."/>
        </authorList>
    </citation>
    <scope>NUCLEOTIDE SEQUENCE</scope>
    <source>
        <strain evidence="8">TBRC 16381</strain>
    </source>
</reference>
<proteinExistence type="predicted"/>
<keyword evidence="2" id="KW-1003">Cell membrane</keyword>
<feature type="transmembrane region" description="Helical" evidence="6">
    <location>
        <begin position="277"/>
        <end position="300"/>
    </location>
</feature>
<comment type="caution">
    <text evidence="8">The sequence shown here is derived from an EMBL/GenBank/DDBJ whole genome shotgun (WGS) entry which is preliminary data.</text>
</comment>
<name>A0ABT6Q003_9PROT</name>
<feature type="transmembrane region" description="Helical" evidence="6">
    <location>
        <begin position="337"/>
        <end position="358"/>
    </location>
</feature>
<sequence length="396" mass="43668">MSELKEAQQPTYWSAVFSLFMGVTSLIAAEFIPISLLTNIASDLHITEGQAGQSVTAVGIFAVLTSLFIAPLTRKIDKRRILLLFSTLLILSNICVAFAHNFITLLAGRCVLGICVGGFWSLTSAVVLQLVPSNQIPKALSIIYTGVSVATIISLPFANYIGYLLGWRTIFHLVAVLGMITLIWQYFSLPSLLSPQNSSFQSIQLLLKQSWVIYGLLAIVCSYAGYHIFFTYLKPFLQYSLSLPPYTLTLTLLCFGLVNCFGTLIAGFLLNKSFRITMIMIHVILSLVALLFFINSQFFIGNLINIFIWGLIFGIIPVGWSTWITRTLTNQAEIAGGLMVAAIQLSITIAAAIGGLLFDHYGIHMIFIASFSIFITAIFFTVISFKSFYEVKGKPV</sequence>
<dbReference type="Gene3D" id="1.20.1250.20">
    <property type="entry name" value="MFS general substrate transporter like domains"/>
    <property type="match status" value="1"/>
</dbReference>
<dbReference type="Proteomes" id="UP001431634">
    <property type="component" value="Unassembled WGS sequence"/>
</dbReference>
<dbReference type="PANTHER" id="PTHR43124:SF5">
    <property type="entry name" value="PURINE RIBONUCLEOSIDE EFFLUX PUMP NEPI"/>
    <property type="match status" value="1"/>
</dbReference>
<evidence type="ECO:0000256" key="1">
    <source>
        <dbReference type="ARBA" id="ARBA00004651"/>
    </source>
</evidence>
<feature type="transmembrane region" description="Helical" evidence="6">
    <location>
        <begin position="142"/>
        <end position="163"/>
    </location>
</feature>
<organism evidence="8 9">
    <name type="scientific">Commensalibacter oyaizuii</name>
    <dbReference type="NCBI Taxonomy" id="3043873"/>
    <lineage>
        <taxon>Bacteria</taxon>
        <taxon>Pseudomonadati</taxon>
        <taxon>Pseudomonadota</taxon>
        <taxon>Alphaproteobacteria</taxon>
        <taxon>Acetobacterales</taxon>
        <taxon>Acetobacteraceae</taxon>
    </lineage>
</organism>
<feature type="transmembrane region" description="Helical" evidence="6">
    <location>
        <begin position="52"/>
        <end position="69"/>
    </location>
</feature>
<feature type="transmembrane region" description="Helical" evidence="6">
    <location>
        <begin position="210"/>
        <end position="230"/>
    </location>
</feature>
<evidence type="ECO:0000313" key="9">
    <source>
        <dbReference type="Proteomes" id="UP001431634"/>
    </source>
</evidence>
<evidence type="ECO:0000313" key="8">
    <source>
        <dbReference type="EMBL" id="MDI2090433.1"/>
    </source>
</evidence>
<accession>A0ABT6Q003</accession>
<feature type="transmembrane region" description="Helical" evidence="6">
    <location>
        <begin position="12"/>
        <end position="32"/>
    </location>
</feature>
<keyword evidence="9" id="KW-1185">Reference proteome</keyword>
<feature type="transmembrane region" description="Helical" evidence="6">
    <location>
        <begin position="250"/>
        <end position="270"/>
    </location>
</feature>
<protein>
    <submittedName>
        <fullName evidence="8">MFS transporter</fullName>
    </submittedName>
</protein>
<gene>
    <name evidence="8" type="ORF">QJV27_03400</name>
</gene>
<dbReference type="RefSeq" id="WP_281447572.1">
    <property type="nucleotide sequence ID" value="NZ_JASBAO010000001.1"/>
</dbReference>
<dbReference type="SUPFAM" id="SSF103473">
    <property type="entry name" value="MFS general substrate transporter"/>
    <property type="match status" value="1"/>
</dbReference>
<evidence type="ECO:0000256" key="6">
    <source>
        <dbReference type="SAM" id="Phobius"/>
    </source>
</evidence>
<feature type="transmembrane region" description="Helical" evidence="6">
    <location>
        <begin position="364"/>
        <end position="385"/>
    </location>
</feature>
<dbReference type="InterPro" id="IPR020846">
    <property type="entry name" value="MFS_dom"/>
</dbReference>
<dbReference type="EMBL" id="JASBAO010000001">
    <property type="protein sequence ID" value="MDI2090433.1"/>
    <property type="molecule type" value="Genomic_DNA"/>
</dbReference>
<keyword evidence="5 6" id="KW-0472">Membrane</keyword>